<evidence type="ECO:0000256" key="2">
    <source>
        <dbReference type="SAM" id="SignalP"/>
    </source>
</evidence>
<dbReference type="Pfam" id="PF13407">
    <property type="entry name" value="Peripla_BP_4"/>
    <property type="match status" value="1"/>
</dbReference>
<dbReference type="EMBL" id="JBHLVF010000006">
    <property type="protein sequence ID" value="MFC0390345.1"/>
    <property type="molecule type" value="Genomic_DNA"/>
</dbReference>
<organism evidence="4 5">
    <name type="scientific">Paenibacillus mendelii</name>
    <dbReference type="NCBI Taxonomy" id="206163"/>
    <lineage>
        <taxon>Bacteria</taxon>
        <taxon>Bacillati</taxon>
        <taxon>Bacillota</taxon>
        <taxon>Bacilli</taxon>
        <taxon>Bacillales</taxon>
        <taxon>Paenibacillaceae</taxon>
        <taxon>Paenibacillus</taxon>
    </lineage>
</organism>
<dbReference type="InterPro" id="IPR050555">
    <property type="entry name" value="Bact_Solute-Bind_Prot2"/>
</dbReference>
<accession>A0ABV6J391</accession>
<gene>
    <name evidence="4" type="ORF">ACFFJ8_03030</name>
</gene>
<dbReference type="Gene3D" id="3.40.50.2300">
    <property type="match status" value="2"/>
</dbReference>
<dbReference type="CDD" id="cd06302">
    <property type="entry name" value="PBP1_LsrB_Quorum_Sensing-like"/>
    <property type="match status" value="1"/>
</dbReference>
<dbReference type="InterPro" id="IPR028082">
    <property type="entry name" value="Peripla_BP_I"/>
</dbReference>
<feature type="signal peptide" evidence="2">
    <location>
        <begin position="1"/>
        <end position="22"/>
    </location>
</feature>
<evidence type="ECO:0000259" key="3">
    <source>
        <dbReference type="Pfam" id="PF13407"/>
    </source>
</evidence>
<dbReference type="PANTHER" id="PTHR30036:SF8">
    <property type="entry name" value="ABC-TYPE SUGAR TRANSPORT SYSTEM PERIPLASMIC COMPONENT-LIKE PROTEIN"/>
    <property type="match status" value="1"/>
</dbReference>
<comment type="caution">
    <text evidence="4">The sequence shown here is derived from an EMBL/GenBank/DDBJ whole genome shotgun (WGS) entry which is preliminary data.</text>
</comment>
<dbReference type="PROSITE" id="PS51257">
    <property type="entry name" value="PROKAR_LIPOPROTEIN"/>
    <property type="match status" value="1"/>
</dbReference>
<dbReference type="InterPro" id="IPR025997">
    <property type="entry name" value="SBP_2_dom"/>
</dbReference>
<evidence type="ECO:0000256" key="1">
    <source>
        <dbReference type="ARBA" id="ARBA00004196"/>
    </source>
</evidence>
<dbReference type="RefSeq" id="WP_256555184.1">
    <property type="nucleotide sequence ID" value="NZ_JANHOF010000003.1"/>
</dbReference>
<keyword evidence="5" id="KW-1185">Reference proteome</keyword>
<feature type="chain" id="PRO_5045651754" evidence="2">
    <location>
        <begin position="23"/>
        <end position="343"/>
    </location>
</feature>
<name>A0ABV6J391_9BACL</name>
<dbReference type="PANTHER" id="PTHR30036">
    <property type="entry name" value="D-XYLOSE-BINDING PERIPLASMIC PROTEIN"/>
    <property type="match status" value="1"/>
</dbReference>
<dbReference type="SUPFAM" id="SSF53822">
    <property type="entry name" value="Periplasmic binding protein-like I"/>
    <property type="match status" value="1"/>
</dbReference>
<keyword evidence="2" id="KW-0732">Signal</keyword>
<proteinExistence type="predicted"/>
<evidence type="ECO:0000313" key="5">
    <source>
        <dbReference type="Proteomes" id="UP001589818"/>
    </source>
</evidence>
<protein>
    <submittedName>
        <fullName evidence="4">Autoinducer 2 ABC transporter substrate-binding protein</fullName>
    </submittedName>
</protein>
<dbReference type="Proteomes" id="UP001589818">
    <property type="component" value="Unassembled WGS sequence"/>
</dbReference>
<evidence type="ECO:0000313" key="4">
    <source>
        <dbReference type="EMBL" id="MFC0390345.1"/>
    </source>
</evidence>
<feature type="domain" description="Periplasmic binding protein" evidence="3">
    <location>
        <begin position="48"/>
        <end position="304"/>
    </location>
</feature>
<comment type="subcellular location">
    <subcellularLocation>
        <location evidence="1">Cell envelope</location>
    </subcellularLocation>
</comment>
<sequence length="343" mass="37715">MVRRLTAVLVILLFVSACQSRSAPYEIIYTMEPKKPPAEAAEQRKYTIGVVPKVMEIPYFNVAEDGAMEAAQDLGVNVVYEGPLIADGAQQAKVIQDLIARKVDVIAVSANDPATLLPVLKRARENGIKVITWDADTLPEARELFVNMVDPETLGRHLLDTLAWTMGEKGEFAIMTGAKSASNLNEWIKWIKIQQQQFYPDMKLVEIVATDDDPQKAYEVAQRLLNNYPDITGIIGNSSVGPPAASQAVKEAGRSGKVKVVGLSTPNLMREYLKDGSAQTATLWSPKKLGYLTVVLAKNLLEGQRPVDGDRIENVGNIRVNGDVVIMGEPLDFMAENVDQYDF</sequence>
<reference evidence="4 5" key="1">
    <citation type="submission" date="2024-09" db="EMBL/GenBank/DDBJ databases">
        <authorList>
            <person name="Sun Q."/>
            <person name="Mori K."/>
        </authorList>
    </citation>
    <scope>NUCLEOTIDE SEQUENCE [LARGE SCALE GENOMIC DNA]</scope>
    <source>
        <strain evidence="4 5">CCM 4839</strain>
    </source>
</reference>